<dbReference type="PATRIC" id="fig|768679.9.peg.1719"/>
<dbReference type="HOGENOM" id="CLU_3003367_0_0_2"/>
<dbReference type="STRING" id="768679.TTX_1698a"/>
<dbReference type="EMBL" id="FN869859">
    <property type="protein sequence ID" value="CCC82320.1"/>
    <property type="molecule type" value="Genomic_DNA"/>
</dbReference>
<dbReference type="KEGG" id="ttn:TTX_1698a"/>
<dbReference type="PaxDb" id="768679-TTX_1698a"/>
<keyword evidence="2" id="KW-1185">Reference proteome</keyword>
<dbReference type="OrthoDB" id="25143at2157"/>
<dbReference type="AlphaFoldDB" id="G4RL75"/>
<name>G4RL75_THETK</name>
<protein>
    <submittedName>
        <fullName evidence="1">Zn finger protein</fullName>
    </submittedName>
</protein>
<dbReference type="eggNOG" id="arCOG10122">
    <property type="taxonomic scope" value="Archaea"/>
</dbReference>
<organism evidence="1 2">
    <name type="scientific">Thermoproteus tenax (strain ATCC 35583 / DSM 2078 / JCM 9277 / NBRC 100435 / Kra 1)</name>
    <dbReference type="NCBI Taxonomy" id="768679"/>
    <lineage>
        <taxon>Archaea</taxon>
        <taxon>Thermoproteota</taxon>
        <taxon>Thermoprotei</taxon>
        <taxon>Thermoproteales</taxon>
        <taxon>Thermoproteaceae</taxon>
        <taxon>Thermoproteus</taxon>
    </lineage>
</organism>
<evidence type="ECO:0000313" key="1">
    <source>
        <dbReference type="EMBL" id="CCC82320.1"/>
    </source>
</evidence>
<evidence type="ECO:0000313" key="2">
    <source>
        <dbReference type="Proteomes" id="UP000002654"/>
    </source>
</evidence>
<dbReference type="GeneID" id="52284654"/>
<dbReference type="RefSeq" id="WP_014127574.1">
    <property type="nucleotide sequence ID" value="NC_016070.1"/>
</dbReference>
<proteinExistence type="predicted"/>
<reference evidence="1 2" key="1">
    <citation type="journal article" date="2011" name="PLoS ONE">
        <title>The complete genome sequence of Thermoproteus tenax: a physiologically versatile member of the Crenarchaeota.</title>
        <authorList>
            <person name="Siebers B."/>
            <person name="Zaparty M."/>
            <person name="Raddatz G."/>
            <person name="Tjaden B."/>
            <person name="Albers S.V."/>
            <person name="Bell S.D."/>
            <person name="Blombach F."/>
            <person name="Kletzin A."/>
            <person name="Kyrpides N."/>
            <person name="Lanz C."/>
            <person name="Plagens A."/>
            <person name="Rampp M."/>
            <person name="Rosinus A."/>
            <person name="von Jan M."/>
            <person name="Makarova K.S."/>
            <person name="Klenk H.P."/>
            <person name="Schuster S.C."/>
            <person name="Hensel R."/>
        </authorList>
    </citation>
    <scope>NUCLEOTIDE SEQUENCE [LARGE SCALE GENOMIC DNA]</scope>
    <source>
        <strain evidence="2">ATCC 35583 / DSM 2078 / JCM 9277 / NBRC 100435 / Kra 1</strain>
    </source>
</reference>
<sequence length="56" mass="6521">MSVDLEYLMLCPSCGKPMREDSKVMRIEYGSGVRVLERLLICPNCKVKIREVVYLR</sequence>
<dbReference type="Proteomes" id="UP000002654">
    <property type="component" value="Chromosome"/>
</dbReference>
<accession>G4RL75</accession>
<gene>
    <name evidence="1" type="ORF">TTX_1698a</name>
</gene>